<comment type="caution">
    <text evidence="12">The sequence shown here is derived from an EMBL/GenBank/DDBJ whole genome shotgun (WGS) entry which is preliminary data.</text>
</comment>
<evidence type="ECO:0000256" key="2">
    <source>
        <dbReference type="ARBA" id="ARBA00022473"/>
    </source>
</evidence>
<keyword evidence="2" id="KW-0217">Developmental protein</keyword>
<dbReference type="PANTHER" id="PTHR31054:SF3">
    <property type="entry name" value="ZYGOTE ARREST PROTEIN 1-LIKE"/>
    <property type="match status" value="1"/>
</dbReference>
<keyword evidence="8" id="KW-0694">RNA-binding</keyword>
<dbReference type="Proteomes" id="UP001634394">
    <property type="component" value="Unassembled WGS sequence"/>
</dbReference>
<keyword evidence="5" id="KW-0863">Zinc-finger</keyword>
<evidence type="ECO:0000313" key="12">
    <source>
        <dbReference type="EMBL" id="KAL3870064.1"/>
    </source>
</evidence>
<evidence type="ECO:0000256" key="9">
    <source>
        <dbReference type="ARBA" id="ARBA00022943"/>
    </source>
</evidence>
<keyword evidence="4" id="KW-0479">Metal-binding</keyword>
<keyword evidence="13" id="KW-1185">Reference proteome</keyword>
<evidence type="ECO:0000256" key="3">
    <source>
        <dbReference type="ARBA" id="ARBA00022490"/>
    </source>
</evidence>
<evidence type="ECO:0000256" key="10">
    <source>
        <dbReference type="ARBA" id="ARBA00034699"/>
    </source>
</evidence>
<evidence type="ECO:0000256" key="5">
    <source>
        <dbReference type="ARBA" id="ARBA00022771"/>
    </source>
</evidence>
<evidence type="ECO:0000256" key="4">
    <source>
        <dbReference type="ARBA" id="ARBA00022723"/>
    </source>
</evidence>
<keyword evidence="6" id="KW-0221">Differentiation</keyword>
<name>A0ABD3W868_SINWO</name>
<reference evidence="12 13" key="1">
    <citation type="submission" date="2024-11" db="EMBL/GenBank/DDBJ databases">
        <title>Chromosome-level genome assembly of the freshwater bivalve Anodonta woodiana.</title>
        <authorList>
            <person name="Chen X."/>
        </authorList>
    </citation>
    <scope>NUCLEOTIDE SEQUENCE [LARGE SCALE GENOMIC DNA]</scope>
    <source>
        <strain evidence="12">MN2024</strain>
        <tissue evidence="12">Gills</tissue>
    </source>
</reference>
<gene>
    <name evidence="12" type="ORF">ACJMK2_042680</name>
</gene>
<keyword evidence="3" id="KW-0963">Cytoplasm</keyword>
<dbReference type="PANTHER" id="PTHR31054">
    <property type="entry name" value="ZYGOTE ARREST PROTEIN 1-LIKE ISOFORM X1"/>
    <property type="match status" value="1"/>
</dbReference>
<keyword evidence="9" id="KW-0896">Oogenesis</keyword>
<sequence length="95" mass="10888">MSSKRMYGFFRCTKCNADWESSHVYSKGNEYYKQDCKRCLIAVGPYRVEPIICSVCGEQICTCTERRNIQPNRPHLSHLCEKCKNGHVCGGGGRY</sequence>
<dbReference type="GO" id="GO:0003729">
    <property type="term" value="F:mRNA binding"/>
    <property type="evidence" value="ECO:0007669"/>
    <property type="project" value="UniProtKB-ARBA"/>
</dbReference>
<evidence type="ECO:0000256" key="8">
    <source>
        <dbReference type="ARBA" id="ARBA00022884"/>
    </source>
</evidence>
<accession>A0ABD3W868</accession>
<proteinExistence type="inferred from homology"/>
<evidence type="ECO:0000256" key="1">
    <source>
        <dbReference type="ARBA" id="ARBA00004496"/>
    </source>
</evidence>
<dbReference type="SMART" id="SM01328">
    <property type="entry name" value="zf-3CxxC"/>
    <property type="match status" value="1"/>
</dbReference>
<keyword evidence="7" id="KW-0862">Zinc</keyword>
<evidence type="ECO:0000256" key="7">
    <source>
        <dbReference type="ARBA" id="ARBA00022833"/>
    </source>
</evidence>
<evidence type="ECO:0000259" key="11">
    <source>
        <dbReference type="SMART" id="SM01328"/>
    </source>
</evidence>
<feature type="domain" description="3CxxC-type" evidence="11">
    <location>
        <begin position="5"/>
        <end position="86"/>
    </location>
</feature>
<dbReference type="EMBL" id="JBJQND010000008">
    <property type="protein sequence ID" value="KAL3870064.1"/>
    <property type="molecule type" value="Genomic_DNA"/>
</dbReference>
<organism evidence="12 13">
    <name type="scientific">Sinanodonta woodiana</name>
    <name type="common">Chinese pond mussel</name>
    <name type="synonym">Anodonta woodiana</name>
    <dbReference type="NCBI Taxonomy" id="1069815"/>
    <lineage>
        <taxon>Eukaryota</taxon>
        <taxon>Metazoa</taxon>
        <taxon>Spiralia</taxon>
        <taxon>Lophotrochozoa</taxon>
        <taxon>Mollusca</taxon>
        <taxon>Bivalvia</taxon>
        <taxon>Autobranchia</taxon>
        <taxon>Heteroconchia</taxon>
        <taxon>Palaeoheterodonta</taxon>
        <taxon>Unionida</taxon>
        <taxon>Unionoidea</taxon>
        <taxon>Unionidae</taxon>
        <taxon>Unioninae</taxon>
        <taxon>Sinanodonta</taxon>
    </lineage>
</organism>
<dbReference type="GO" id="GO:0008270">
    <property type="term" value="F:zinc ion binding"/>
    <property type="evidence" value="ECO:0007669"/>
    <property type="project" value="UniProtKB-KW"/>
</dbReference>
<dbReference type="InterPro" id="IPR027377">
    <property type="entry name" value="ZAR1/RTP1-5-like_Znf-3CxxC"/>
</dbReference>
<dbReference type="Pfam" id="PF13695">
    <property type="entry name" value="Zn_ribbon_3CxxC"/>
    <property type="match status" value="1"/>
</dbReference>
<protein>
    <recommendedName>
        <fullName evidence="11">3CxxC-type domain-containing protein</fullName>
    </recommendedName>
</protein>
<dbReference type="InterPro" id="IPR026775">
    <property type="entry name" value="Zar1"/>
</dbReference>
<evidence type="ECO:0000256" key="6">
    <source>
        <dbReference type="ARBA" id="ARBA00022782"/>
    </source>
</evidence>
<dbReference type="GO" id="GO:0048477">
    <property type="term" value="P:oogenesis"/>
    <property type="evidence" value="ECO:0007669"/>
    <property type="project" value="UniProtKB-KW"/>
</dbReference>
<dbReference type="AlphaFoldDB" id="A0ABD3W868"/>
<comment type="subcellular location">
    <subcellularLocation>
        <location evidence="1">Cytoplasm</location>
    </subcellularLocation>
</comment>
<evidence type="ECO:0000313" key="13">
    <source>
        <dbReference type="Proteomes" id="UP001634394"/>
    </source>
</evidence>
<comment type="similarity">
    <text evidence="10">Belongs to the ZAR1 family.</text>
</comment>
<dbReference type="GO" id="GO:0005737">
    <property type="term" value="C:cytoplasm"/>
    <property type="evidence" value="ECO:0007669"/>
    <property type="project" value="UniProtKB-SubCell"/>
</dbReference>
<dbReference type="GO" id="GO:0017148">
    <property type="term" value="P:negative regulation of translation"/>
    <property type="evidence" value="ECO:0007669"/>
    <property type="project" value="UniProtKB-ARBA"/>
</dbReference>